<proteinExistence type="predicted"/>
<name>A0ABV1GZR5_9BACT</name>
<reference evidence="1 2" key="1">
    <citation type="submission" date="2024-03" db="EMBL/GenBank/DDBJ databases">
        <title>Human intestinal bacterial collection.</title>
        <authorList>
            <person name="Pauvert C."/>
            <person name="Hitch T.C.A."/>
            <person name="Clavel T."/>
        </authorList>
    </citation>
    <scope>NUCLEOTIDE SEQUENCE [LARGE SCALE GENOMIC DNA]</scope>
    <source>
        <strain evidence="1 2">CLA-KB-H122</strain>
    </source>
</reference>
<gene>
    <name evidence="1" type="ORF">WMO46_13180</name>
</gene>
<protein>
    <submittedName>
        <fullName evidence="1">Uncharacterized protein</fullName>
    </submittedName>
</protein>
<dbReference type="EMBL" id="JBBMFL010000018">
    <property type="protein sequence ID" value="MEQ2545895.1"/>
    <property type="molecule type" value="Genomic_DNA"/>
</dbReference>
<evidence type="ECO:0000313" key="2">
    <source>
        <dbReference type="Proteomes" id="UP001460202"/>
    </source>
</evidence>
<organism evidence="1 2">
    <name type="scientific">Alistipes intestinihominis</name>
    <dbReference type="NCBI Taxonomy" id="3133172"/>
    <lineage>
        <taxon>Bacteria</taxon>
        <taxon>Pseudomonadati</taxon>
        <taxon>Bacteroidota</taxon>
        <taxon>Bacteroidia</taxon>
        <taxon>Bacteroidales</taxon>
        <taxon>Rikenellaceae</taxon>
        <taxon>Alistipes</taxon>
    </lineage>
</organism>
<sequence length="119" mass="13613">RDEWDEIVSDRELTDNLYNGEDRFEVVSRDELSVEIFTGEFPHLLASICRQAILGNEPLEATPETAAQYGFSPEEMNTLGAQIARCNRRIIAELREDYERLKAIDCLHREPGRASEGSR</sequence>
<dbReference type="Proteomes" id="UP001460202">
    <property type="component" value="Unassembled WGS sequence"/>
</dbReference>
<comment type="caution">
    <text evidence="1">The sequence shown here is derived from an EMBL/GenBank/DDBJ whole genome shotgun (WGS) entry which is preliminary data.</text>
</comment>
<keyword evidence="2" id="KW-1185">Reference proteome</keyword>
<accession>A0ABV1GZR5</accession>
<feature type="non-terminal residue" evidence="1">
    <location>
        <position position="1"/>
    </location>
</feature>
<evidence type="ECO:0000313" key="1">
    <source>
        <dbReference type="EMBL" id="MEQ2545895.1"/>
    </source>
</evidence>